<proteinExistence type="predicted"/>
<sequence>MNLEQKLEELKYDYIRLQGDLEKIESTGNSPEKMIAKLHQLEDEMRDLKKEIRARQSLEDLDEK</sequence>
<evidence type="ECO:0000313" key="2">
    <source>
        <dbReference type="EMBL" id="CAD2074702.1"/>
    </source>
</evidence>
<evidence type="ECO:0000313" key="3">
    <source>
        <dbReference type="Proteomes" id="UP000521032"/>
    </source>
</evidence>
<protein>
    <recommendedName>
        <fullName evidence="4">DNA repair/chromosome segregation ATPase</fullName>
    </recommendedName>
</protein>
<name>A0A6V7RAS6_9BACL</name>
<keyword evidence="1" id="KW-0175">Coiled coil</keyword>
<keyword evidence="3" id="KW-1185">Reference proteome</keyword>
<evidence type="ECO:0000256" key="1">
    <source>
        <dbReference type="SAM" id="Coils"/>
    </source>
</evidence>
<dbReference type="RefSeq" id="WP_186086322.1">
    <property type="nucleotide sequence ID" value="NZ_BMDB01000002.1"/>
</dbReference>
<dbReference type="Proteomes" id="UP000521032">
    <property type="component" value="Unassembled WGS sequence"/>
</dbReference>
<organism evidence="2 3">
    <name type="scientific">Phocicoccus schoeneichii</name>
    <dbReference type="NCBI Taxonomy" id="1812261"/>
    <lineage>
        <taxon>Bacteria</taxon>
        <taxon>Bacillati</taxon>
        <taxon>Bacillota</taxon>
        <taxon>Bacilli</taxon>
        <taxon>Bacillales</taxon>
        <taxon>Salinicoccaceae</taxon>
        <taxon>Phocicoccus</taxon>
    </lineage>
</organism>
<gene>
    <name evidence="2" type="ORF">JEOSCH030_00757</name>
</gene>
<dbReference type="EMBL" id="CAJEWE010000007">
    <property type="protein sequence ID" value="CAD2074702.1"/>
    <property type="molecule type" value="Genomic_DNA"/>
</dbReference>
<dbReference type="NCBIfam" id="NF040877">
    <property type="entry name" value="SE1832_fam"/>
    <property type="match status" value="1"/>
</dbReference>
<feature type="coiled-coil region" evidence="1">
    <location>
        <begin position="7"/>
        <end position="61"/>
    </location>
</feature>
<dbReference type="AlphaFoldDB" id="A0A6V7RAS6"/>
<dbReference type="InterPro" id="IPR048062">
    <property type="entry name" value="SE1832-like"/>
</dbReference>
<reference evidence="2 3" key="1">
    <citation type="submission" date="2020-07" db="EMBL/GenBank/DDBJ databases">
        <authorList>
            <person name="Criscuolo A."/>
        </authorList>
    </citation>
    <scope>NUCLEOTIDE SEQUENCE [LARGE SCALE GENOMIC DNA]</scope>
    <source>
        <strain evidence="3">CIP 111030</strain>
    </source>
</reference>
<accession>A0A6V7RAS6</accession>
<comment type="caution">
    <text evidence="2">The sequence shown here is derived from an EMBL/GenBank/DDBJ whole genome shotgun (WGS) entry which is preliminary data.</text>
</comment>
<evidence type="ECO:0008006" key="4">
    <source>
        <dbReference type="Google" id="ProtNLM"/>
    </source>
</evidence>